<keyword evidence="8" id="KW-0443">Lipid metabolism</keyword>
<feature type="domain" description="PLAT" evidence="12">
    <location>
        <begin position="71"/>
        <end position="196"/>
    </location>
</feature>
<dbReference type="Pfam" id="PF00305">
    <property type="entry name" value="Lipoxygenase"/>
    <property type="match status" value="1"/>
</dbReference>
<dbReference type="SUPFAM" id="SSF49723">
    <property type="entry name" value="Lipase/lipooxygenase domain (PLAT/LH2 domain)"/>
    <property type="match status" value="1"/>
</dbReference>
<proteinExistence type="inferred from homology"/>
<dbReference type="Gene3D" id="2.60.60.20">
    <property type="entry name" value="PLAT/LH2 domain"/>
    <property type="match status" value="1"/>
</dbReference>
<evidence type="ECO:0000256" key="10">
    <source>
        <dbReference type="PROSITE-ProRule" id="PRU00152"/>
    </source>
</evidence>
<evidence type="ECO:0000256" key="4">
    <source>
        <dbReference type="ARBA" id="ARBA00022767"/>
    </source>
</evidence>
<evidence type="ECO:0000256" key="6">
    <source>
        <dbReference type="ARBA" id="ARBA00022964"/>
    </source>
</evidence>
<feature type="domain" description="Lipoxygenase" evidence="13">
    <location>
        <begin position="198"/>
        <end position="911"/>
    </location>
</feature>
<evidence type="ECO:0000256" key="9">
    <source>
        <dbReference type="ARBA" id="ARBA00023160"/>
    </source>
</evidence>
<evidence type="ECO:0000256" key="5">
    <source>
        <dbReference type="ARBA" id="ARBA00022832"/>
    </source>
</evidence>
<dbReference type="InterPro" id="IPR013819">
    <property type="entry name" value="LipOase_C"/>
</dbReference>
<evidence type="ECO:0000259" key="13">
    <source>
        <dbReference type="PROSITE" id="PS51393"/>
    </source>
</evidence>
<feature type="region of interest" description="Disordered" evidence="11">
    <location>
        <begin position="262"/>
        <end position="289"/>
    </location>
</feature>
<dbReference type="Gene3D" id="3.10.450.60">
    <property type="match status" value="1"/>
</dbReference>
<dbReference type="Proteomes" id="UP001497444">
    <property type="component" value="Chromosome 6"/>
</dbReference>
<dbReference type="InterPro" id="IPR001024">
    <property type="entry name" value="PLAT/LH2_dom"/>
</dbReference>
<evidence type="ECO:0000256" key="2">
    <source>
        <dbReference type="ARBA" id="ARBA00022516"/>
    </source>
</evidence>
<dbReference type="InterPro" id="IPR036392">
    <property type="entry name" value="PLAT/LH2_dom_sf"/>
</dbReference>
<dbReference type="InterPro" id="IPR027433">
    <property type="entry name" value="Lipoxygenase_dom_3"/>
</dbReference>
<dbReference type="PANTHER" id="PTHR11771">
    <property type="entry name" value="LIPOXYGENASE"/>
    <property type="match status" value="1"/>
</dbReference>
<protein>
    <recommendedName>
        <fullName evidence="16">Lipoxygenase</fullName>
    </recommendedName>
</protein>
<dbReference type="Gene3D" id="4.10.372.10">
    <property type="entry name" value="Lipoxygenase-1, Domain 3"/>
    <property type="match status" value="1"/>
</dbReference>
<dbReference type="InterPro" id="IPR000907">
    <property type="entry name" value="LipOase"/>
</dbReference>
<evidence type="ECO:0000313" key="15">
    <source>
        <dbReference type="Proteomes" id="UP001497444"/>
    </source>
</evidence>
<dbReference type="Gene3D" id="4.10.375.10">
    <property type="entry name" value="Lipoxygenase-1, Domain 2"/>
    <property type="match status" value="1"/>
</dbReference>
<keyword evidence="6" id="KW-0223">Dioxygenase</keyword>
<organism evidence="14 15">
    <name type="scientific">Sphagnum jensenii</name>
    <dbReference type="NCBI Taxonomy" id="128206"/>
    <lineage>
        <taxon>Eukaryota</taxon>
        <taxon>Viridiplantae</taxon>
        <taxon>Streptophyta</taxon>
        <taxon>Embryophyta</taxon>
        <taxon>Bryophyta</taxon>
        <taxon>Sphagnophytina</taxon>
        <taxon>Sphagnopsida</taxon>
        <taxon>Sphagnales</taxon>
        <taxon>Sphagnaceae</taxon>
        <taxon>Sphagnum</taxon>
    </lineage>
</organism>
<dbReference type="Pfam" id="PF01477">
    <property type="entry name" value="PLAT"/>
    <property type="match status" value="1"/>
</dbReference>
<keyword evidence="9" id="KW-0275">Fatty acid biosynthesis</keyword>
<dbReference type="SMART" id="SM00308">
    <property type="entry name" value="LH2"/>
    <property type="match status" value="1"/>
</dbReference>
<evidence type="ECO:0000256" key="3">
    <source>
        <dbReference type="ARBA" id="ARBA00022723"/>
    </source>
</evidence>
<evidence type="ECO:0000256" key="1">
    <source>
        <dbReference type="ARBA" id="ARBA00009419"/>
    </source>
</evidence>
<evidence type="ECO:0000256" key="8">
    <source>
        <dbReference type="ARBA" id="ARBA00023098"/>
    </source>
</evidence>
<name>A0ABP0X8X4_9BRYO</name>
<evidence type="ECO:0000256" key="11">
    <source>
        <dbReference type="SAM" id="MobiDB-lite"/>
    </source>
</evidence>
<keyword evidence="15" id="KW-1185">Reference proteome</keyword>
<dbReference type="PRINTS" id="PR00468">
    <property type="entry name" value="PLTLPOXGNASE"/>
</dbReference>
<evidence type="ECO:0000256" key="7">
    <source>
        <dbReference type="ARBA" id="ARBA00023002"/>
    </source>
</evidence>
<dbReference type="PROSITE" id="PS50095">
    <property type="entry name" value="PLAT"/>
    <property type="match status" value="1"/>
</dbReference>
<comment type="caution">
    <text evidence="10">Lacks conserved residue(s) required for the propagation of feature annotation.</text>
</comment>
<reference evidence="14" key="1">
    <citation type="submission" date="2024-02" db="EMBL/GenBank/DDBJ databases">
        <authorList>
            <consortium name="ELIXIR-Norway"/>
            <consortium name="Elixir Norway"/>
        </authorList>
    </citation>
    <scope>NUCLEOTIDE SEQUENCE</scope>
</reference>
<evidence type="ECO:0008006" key="16">
    <source>
        <dbReference type="Google" id="ProtNLM"/>
    </source>
</evidence>
<keyword evidence="4" id="KW-0925">Oxylipin biosynthesis</keyword>
<sequence>MTFANAQSGKEEAWLAGLEDTVEGFVSGVLPTHKAADNSSTTKAEAEDSTVSSTIHMMGILKLRKRLQSVERTDVGRDETNALDNILGGKVSLQLVSNTSVDPDTGEGVRSSELKVVNWAAVPDPAMTEIDFSMNFHVPGNFGTVGAIIIHNRHTFEFLLVSFSLALPERRTVIHFPCNSWVYNTSHKPGRIFFSNKLYLPSQTPAGLVALRAEELNTLRGDGKGERKVQDRIYDYDVYNDLGNPDSNLSFKRPILGGSEDFPYPPRCRTGRPPTKTDPSFESPPPFRNPRWTYVPRDEAFGQYTTDDDVRRLFRSIVQDVTVRPLISLAAASEPDGSFPSFEKFFELYAPEGEIKHLENLQPHNPNPIRHPLEFIHSFATSGEDPSTFIYPLPRVIAADKEAWSTDEEFTREFIAGLNPMVIKRVTEFPLKSQMEPSEYGDPVSAITREHVDRQLPEGWDVNKALKRNKLFVVDYHDTYITYINKINAEAGRAFYASRTLMFLTSDGTLQVLAIELTLPPPASGEPKNSRVFFPPDDRTPDGRITKSCAWELAKTHVKANDSAFHQVVNHYTRTHATIEPIVIATNRQLSALHPIKLILTPHFKWTMDINAAARQSLIQADGIIESAFTPGKYCLELGALMYKLDWRFDEQGLPADLVKRGMAIPNSYAKHGLQLLLEDYPYAVDGLDLWAAIETWYTDFVDIVYADDREVWGDVELQTWWTEVRTVGHADKKDAPGWPVLNSKHKLVQILVTIAWVASCHHAAVNFGQYQYSGFMPNNPTCMRRLIPEEHTPEWNDLEVNPVKNYLESVSNEPQARVDTATVQILSTHGANEEYLGQRNVQNWTSDHKILAAFAKYSMNITAVDGLINRRNADKTLKNRSGPVKLEYELLHPTSGEGLTGRGVPNSVSI</sequence>
<dbReference type="Gene3D" id="1.20.245.10">
    <property type="entry name" value="Lipoxygenase-1, Domain 5"/>
    <property type="match status" value="1"/>
</dbReference>
<dbReference type="SUPFAM" id="SSF48484">
    <property type="entry name" value="Lipoxigenase"/>
    <property type="match status" value="1"/>
</dbReference>
<dbReference type="EMBL" id="OZ020101">
    <property type="protein sequence ID" value="CAK9274288.1"/>
    <property type="molecule type" value="Genomic_DNA"/>
</dbReference>
<dbReference type="PROSITE" id="PS51393">
    <property type="entry name" value="LIPOXYGENASE_3"/>
    <property type="match status" value="1"/>
</dbReference>
<evidence type="ECO:0000313" key="14">
    <source>
        <dbReference type="EMBL" id="CAK9274288.1"/>
    </source>
</evidence>
<gene>
    <name evidence="14" type="ORF">CSSPJE1EN1_LOCUS19766</name>
</gene>
<dbReference type="PRINTS" id="PR00087">
    <property type="entry name" value="LIPOXYGENASE"/>
</dbReference>
<dbReference type="InterPro" id="IPR036226">
    <property type="entry name" value="LipOase_C_sf"/>
</dbReference>
<comment type="similarity">
    <text evidence="1">Belongs to the lipoxygenase family.</text>
</comment>
<keyword evidence="5" id="KW-0276">Fatty acid metabolism</keyword>
<accession>A0ABP0X8X4</accession>
<keyword evidence="3" id="KW-0479">Metal-binding</keyword>
<dbReference type="InterPro" id="IPR001246">
    <property type="entry name" value="LipOase_plant"/>
</dbReference>
<keyword evidence="2" id="KW-0444">Lipid biosynthesis</keyword>
<evidence type="ECO:0000259" key="12">
    <source>
        <dbReference type="PROSITE" id="PS50095"/>
    </source>
</evidence>
<keyword evidence="7" id="KW-0560">Oxidoreductase</keyword>